<name>A0A7H2BFQ3_9MICC</name>
<keyword evidence="7" id="KW-1185">Reference proteome</keyword>
<organism evidence="6 7">
    <name type="scientific">Rothia terrae</name>
    <dbReference type="NCBI Taxonomy" id="396015"/>
    <lineage>
        <taxon>Bacteria</taxon>
        <taxon>Bacillati</taxon>
        <taxon>Actinomycetota</taxon>
        <taxon>Actinomycetes</taxon>
        <taxon>Micrococcales</taxon>
        <taxon>Micrococcaceae</taxon>
        <taxon>Rothia</taxon>
    </lineage>
</organism>
<keyword evidence="4" id="KW-0472">Membrane</keyword>
<feature type="transmembrane region" description="Helical" evidence="4">
    <location>
        <begin position="185"/>
        <end position="203"/>
    </location>
</feature>
<feature type="domain" description="FtsK" evidence="5">
    <location>
        <begin position="501"/>
        <end position="702"/>
    </location>
</feature>
<keyword evidence="4" id="KW-1133">Transmembrane helix</keyword>
<evidence type="ECO:0000256" key="3">
    <source>
        <dbReference type="PROSITE-ProRule" id="PRU00289"/>
    </source>
</evidence>
<dbReference type="PROSITE" id="PS50901">
    <property type="entry name" value="FTSK"/>
    <property type="match status" value="1"/>
</dbReference>
<dbReference type="SUPFAM" id="SSF52540">
    <property type="entry name" value="P-loop containing nucleoside triphosphate hydrolases"/>
    <property type="match status" value="1"/>
</dbReference>
<accession>A0A7H2BFQ3</accession>
<evidence type="ECO:0000256" key="4">
    <source>
        <dbReference type="SAM" id="Phobius"/>
    </source>
</evidence>
<dbReference type="PANTHER" id="PTHR22683:SF1">
    <property type="entry name" value="TYPE VII SECRETION SYSTEM PROTEIN ESSC"/>
    <property type="match status" value="1"/>
</dbReference>
<dbReference type="KEGG" id="rter:IDM49_04340"/>
<dbReference type="CDD" id="cd01127">
    <property type="entry name" value="TrwB_TraG_TraD_VirD4"/>
    <property type="match status" value="1"/>
</dbReference>
<protein>
    <recommendedName>
        <fullName evidence="5">FtsK domain-containing protein</fullName>
    </recommendedName>
</protein>
<dbReference type="PANTHER" id="PTHR22683">
    <property type="entry name" value="SPORULATION PROTEIN RELATED"/>
    <property type="match status" value="1"/>
</dbReference>
<dbReference type="Proteomes" id="UP000516404">
    <property type="component" value="Chromosome"/>
</dbReference>
<evidence type="ECO:0000256" key="2">
    <source>
        <dbReference type="ARBA" id="ARBA00022840"/>
    </source>
</evidence>
<feature type="transmembrane region" description="Helical" evidence="4">
    <location>
        <begin position="209"/>
        <end position="228"/>
    </location>
</feature>
<keyword evidence="1 3" id="KW-0547">Nucleotide-binding</keyword>
<dbReference type="GeneID" id="96623454"/>
<gene>
    <name evidence="6" type="ORF">IDM49_04340</name>
</gene>
<dbReference type="Pfam" id="PF01580">
    <property type="entry name" value="FtsK_SpoIIIE"/>
    <property type="match status" value="1"/>
</dbReference>
<dbReference type="GO" id="GO:0005524">
    <property type="term" value="F:ATP binding"/>
    <property type="evidence" value="ECO:0007669"/>
    <property type="project" value="UniProtKB-UniRule"/>
</dbReference>
<dbReference type="InterPro" id="IPR050206">
    <property type="entry name" value="FtsK/SpoIIIE/SftA"/>
</dbReference>
<evidence type="ECO:0000259" key="5">
    <source>
        <dbReference type="PROSITE" id="PS50901"/>
    </source>
</evidence>
<sequence length="1248" mass="136368">MKLRIFVEITRGIWEPFEFEAADASPGGKLCALLDDVFGRRSQWWVQDTPLDQCTVGLAPLTDGAEISRIPSAASNHHSEIASLEVLHGPDAGTRYPLHRGVYSLGKFQCDLTIADDALEPRHGYLHVLESGFQWQTGQKFEQVTANEHFTVGATTLIISTKGPQPSPTVSVAPVQLDLNPPRSLTLTLVMIGVPLLAGIIVSWLTHNWLFMVMSLVTTVVMGTHLIAQGGSSRKTRQALAQASAKEQDHISAYPSLGAIAQSLGSAPQQYFSLGLHHRPANIRGRNIDRYTIPQQHDILCLLPLHQGLTYLINVDEAVQRSILMQIICTTKYSIAIDETLVQQNPKLHSLYGLRNVEILPTHQHESQADIIWHASARTLKKSAQQSVFRIASNTLEHRIEPATDIIISLQANHRYIQIQQIHEHEEVLVPGLSVDRTLEVCADGISTSAFQTALHTATQSSGTLAHGSDLSPHGRPHRFSSLRDLATETRQQRWHETYYQNELNLHIGLGCESLNATLHGPHFLLGGTTGAGKSQLLRSIILSLAAQYSPRRCSFLLIDFKGSAGLGPLNELPHSLGLLSDFDIAAVKRALAFLTANLKRRESLFAALGISSYRDYVSIRRKTQEPLEFSEIFIVVDEFKMLVESMPEAMTELLKVATIGRSLGVHLVLATQRPQGAISQDIRANIATTIALRVSSEQDSHNLIGGPAASSISASTPGAGYIKTPEASPVAFQAPLIDQVPQLNNDAVSLTNLRTKSEVPKIARSDEHEDQVLQRIVAAYTRGIAEHGSQNLIPAPLVAPLQPGQNQLHAGQLYLGLHENPAAGFIENLIWEPTTHGSLHLVADSALRQSVELSIVQQWSHSDTACTIFTADGNFYRQLKAASPVTHCILGLQDIDFLHEIIDYLLTKNTLPAGIIIDGLDVLLEETMRSPDLQLKLLQLLQDGHRSGISVVTSSHLSLRGKFATAVSNTAIHESSYTQDLSILKPRTEIPPLPHQWKMLGEIVREKLQNDPRSNAVLTVQKADQLCPLSPVLNQLPIVIFDQDIPRTVPANPHDFLLGIDSHSKPVYIRNEGSKFFCIAGKKSSGKTSALSALIALNPHQEFITVDGCKVPSATALKQVLSSVPQSEQKALLIDNLQVLDAQCQNVVINASALFQHVFIAFTSWKRWHSSPLLSKLAGTSKGIVLQPATASDLEIFTMGDLPLTLKTDGALPAGRAIYIESASARAFQVAKCTPISGPAPEAEDCY</sequence>
<dbReference type="Gene3D" id="3.40.50.300">
    <property type="entry name" value="P-loop containing nucleotide triphosphate hydrolases"/>
    <property type="match status" value="1"/>
</dbReference>
<dbReference type="InterPro" id="IPR027417">
    <property type="entry name" value="P-loop_NTPase"/>
</dbReference>
<dbReference type="EMBL" id="CP061539">
    <property type="protein sequence ID" value="QNV38499.1"/>
    <property type="molecule type" value="Genomic_DNA"/>
</dbReference>
<dbReference type="AlphaFoldDB" id="A0A7H2BFQ3"/>
<evidence type="ECO:0000256" key="1">
    <source>
        <dbReference type="ARBA" id="ARBA00022741"/>
    </source>
</evidence>
<dbReference type="InterPro" id="IPR002543">
    <property type="entry name" value="FtsK_dom"/>
</dbReference>
<dbReference type="GO" id="GO:0003677">
    <property type="term" value="F:DNA binding"/>
    <property type="evidence" value="ECO:0007669"/>
    <property type="project" value="InterPro"/>
</dbReference>
<keyword evidence="2 3" id="KW-0067">ATP-binding</keyword>
<feature type="binding site" evidence="3">
    <location>
        <begin position="528"/>
        <end position="535"/>
    </location>
    <ligand>
        <name>ATP</name>
        <dbReference type="ChEBI" id="CHEBI:30616"/>
    </ligand>
</feature>
<keyword evidence="4" id="KW-0812">Transmembrane</keyword>
<dbReference type="RefSeq" id="WP_190725153.1">
    <property type="nucleotide sequence ID" value="NZ_CP061539.1"/>
</dbReference>
<reference evidence="6 7" key="1">
    <citation type="submission" date="2020-09" db="EMBL/GenBank/DDBJ databases">
        <title>Investigation of environmental microbes.</title>
        <authorList>
            <person name="Ou Y."/>
            <person name="Kang Q."/>
        </authorList>
    </citation>
    <scope>NUCLEOTIDE SEQUENCE [LARGE SCALE GENOMIC DNA]</scope>
    <source>
        <strain evidence="6 7">KJZ-14</strain>
    </source>
</reference>
<evidence type="ECO:0000313" key="7">
    <source>
        <dbReference type="Proteomes" id="UP000516404"/>
    </source>
</evidence>
<evidence type="ECO:0000313" key="6">
    <source>
        <dbReference type="EMBL" id="QNV38499.1"/>
    </source>
</evidence>
<proteinExistence type="predicted"/>